<protein>
    <recommendedName>
        <fullName evidence="1">Swiss Army Knife RNA repair protein HAD domain-containing protein</fullName>
    </recommendedName>
</protein>
<dbReference type="GO" id="GO:0000494">
    <property type="term" value="P:box C/D sno(s)RNA 3'-end processing"/>
    <property type="evidence" value="ECO:0000318"/>
    <property type="project" value="GO_Central"/>
</dbReference>
<accession>F4P2K2</accession>
<organism evidence="2 3">
    <name type="scientific">Batrachochytrium dendrobatidis (strain JAM81 / FGSC 10211)</name>
    <name type="common">Frog chytrid fungus</name>
    <dbReference type="NCBI Taxonomy" id="684364"/>
    <lineage>
        <taxon>Eukaryota</taxon>
        <taxon>Fungi</taxon>
        <taxon>Fungi incertae sedis</taxon>
        <taxon>Chytridiomycota</taxon>
        <taxon>Chytridiomycota incertae sedis</taxon>
        <taxon>Chytridiomycetes</taxon>
        <taxon>Rhizophydiales</taxon>
        <taxon>Rhizophydiales incertae sedis</taxon>
        <taxon>Batrachochytrium</taxon>
    </lineage>
</organism>
<dbReference type="RefSeq" id="XP_006679271.1">
    <property type="nucleotide sequence ID" value="XM_006679208.1"/>
</dbReference>
<dbReference type="OMA" id="CTIAIHP"/>
<reference evidence="2 3" key="1">
    <citation type="submission" date="2009-12" db="EMBL/GenBank/DDBJ databases">
        <title>The draft genome of Batrachochytrium dendrobatidis.</title>
        <authorList>
            <consortium name="US DOE Joint Genome Institute (JGI-PGF)"/>
            <person name="Kuo A."/>
            <person name="Salamov A."/>
            <person name="Schmutz J."/>
            <person name="Lucas S."/>
            <person name="Pitluck S."/>
            <person name="Rosenblum E."/>
            <person name="Stajich J."/>
            <person name="Eisen M."/>
            <person name="Grigoriev I.V."/>
        </authorList>
    </citation>
    <scope>NUCLEOTIDE SEQUENCE [LARGE SCALE GENOMIC DNA]</scope>
    <source>
        <strain evidence="3">JAM81 / FGSC 10211</strain>
    </source>
</reference>
<dbReference type="GO" id="GO:0031167">
    <property type="term" value="P:rRNA methylation"/>
    <property type="evidence" value="ECO:0000318"/>
    <property type="project" value="GO_Central"/>
</dbReference>
<gene>
    <name evidence="2" type="ORF">BATDEDRAFT_88807</name>
</gene>
<evidence type="ECO:0000313" key="3">
    <source>
        <dbReference type="Proteomes" id="UP000007241"/>
    </source>
</evidence>
<dbReference type="HOGENOM" id="CLU_451250_0_0_1"/>
<sequence length="605" mass="67723">MNLPYIADFTRTYCSPNTLESSSQLPLDGSYSSATDSISKPNTQLRHITRLEIYDFDSTLFRSPLPSSDLWTPALKGKVMADCAWFSEPRTLETPYIPLVPENTWWHDETIAHALNALSNKNTLTVLLTGRRHDRFSARIQKLCLSKQPEPLAFDLFIMREGHDSTLSRHYATTLDFKLAVLDKLLQTFPHIDHIEIHDDRERHLKLFQRQCEAMVAHRRISTFKMHYVVHERTLNQFIAPHLEKSLVLELVENCNIRIRNAMAREVEMDASRAITPVTNPSNLRAEPIEYSENAQTSCSVYSKSAGLQSINESSAIKESCCNTLNASLPSELSTSNSIPLSNTIKTKKLDSGISTKLQRQFSSNNTHSSATNSRLPSRRISISNFRVLIEPTDTVRFTSITLDDDSRSALLKMFPTPDKWKPHARHMIVSFGNAPDAVIEAIGGIGARIYMLATGFGEVHGRAQAVRVESNALSCITASANSTMYITLCVSSTGALNDPSEITNWNTIQPLELYGTLERVMITDLKSSRTQGGSSGSLSQFDGNNVPKQVSIGVLVKKHHPTLQGKQVGKACEAVNLWMSKTFIENLENNRAEIEFYIQSQSFQ</sequence>
<feature type="domain" description="Swiss Army Knife RNA repair protein HAD" evidence="1">
    <location>
        <begin position="63"/>
        <end position="256"/>
    </location>
</feature>
<dbReference type="Proteomes" id="UP000007241">
    <property type="component" value="Unassembled WGS sequence"/>
</dbReference>
<dbReference type="PANTHER" id="PTHR10335">
    <property type="entry name" value="RRNA 2-O-METHYLTRANSFERASE FIBRILLARIN"/>
    <property type="match status" value="1"/>
</dbReference>
<dbReference type="PANTHER" id="PTHR10335:SF23">
    <property type="entry name" value="OB FOLD-CONTAINING PROTEIN, NUCLEIC ACID BINDING"/>
    <property type="match status" value="1"/>
</dbReference>
<name>F4P2K2_BATDJ</name>
<keyword evidence="3" id="KW-1185">Reference proteome</keyword>
<dbReference type="GO" id="GO:0003723">
    <property type="term" value="F:RNA binding"/>
    <property type="evidence" value="ECO:0000318"/>
    <property type="project" value="GO_Central"/>
</dbReference>
<dbReference type="InParanoid" id="F4P2K2"/>
<dbReference type="Pfam" id="PF10307">
    <property type="entry name" value="HAD_SAK_1"/>
    <property type="match status" value="1"/>
</dbReference>
<dbReference type="EMBL" id="GL882884">
    <property type="protein sequence ID" value="EGF80396.1"/>
    <property type="molecule type" value="Genomic_DNA"/>
</dbReference>
<dbReference type="STRING" id="684364.F4P2K2"/>
<evidence type="ECO:0000259" key="1">
    <source>
        <dbReference type="Pfam" id="PF10307"/>
    </source>
</evidence>
<proteinExistence type="predicted"/>
<dbReference type="GO" id="GO:0031428">
    <property type="term" value="C:box C/D methylation guide snoRNP complex"/>
    <property type="evidence" value="ECO:0000318"/>
    <property type="project" value="GO_Central"/>
</dbReference>
<dbReference type="GO" id="GO:0032040">
    <property type="term" value="C:small-subunit processome"/>
    <property type="evidence" value="ECO:0000318"/>
    <property type="project" value="GO_Central"/>
</dbReference>
<dbReference type="GO" id="GO:0008649">
    <property type="term" value="F:rRNA methyltransferase activity"/>
    <property type="evidence" value="ECO:0000318"/>
    <property type="project" value="GO_Central"/>
</dbReference>
<dbReference type="InterPro" id="IPR018812">
    <property type="entry name" value="SAK_HAD"/>
</dbReference>
<dbReference type="AlphaFoldDB" id="F4P2K2"/>
<evidence type="ECO:0000313" key="2">
    <source>
        <dbReference type="EMBL" id="EGF80396.1"/>
    </source>
</evidence>
<dbReference type="GeneID" id="18243280"/>
<dbReference type="GO" id="GO:1990259">
    <property type="term" value="F:histone H2AQ104 methyltransferase activity"/>
    <property type="evidence" value="ECO:0000318"/>
    <property type="project" value="GO_Central"/>
</dbReference>
<dbReference type="OrthoDB" id="5596992at2759"/>